<protein>
    <submittedName>
        <fullName evidence="2">Uncharacterized protein</fullName>
    </submittedName>
</protein>
<evidence type="ECO:0000313" key="2">
    <source>
        <dbReference type="EMBL" id="CAG7829183.1"/>
    </source>
</evidence>
<reference evidence="2" key="1">
    <citation type="submission" date="2021-06" db="EMBL/GenBank/DDBJ databases">
        <authorList>
            <person name="Hodson N. C."/>
            <person name="Mongue J. A."/>
            <person name="Jaron S. K."/>
        </authorList>
    </citation>
    <scope>NUCLEOTIDE SEQUENCE</scope>
</reference>
<dbReference type="EMBL" id="CAJVCH010550453">
    <property type="protein sequence ID" value="CAG7829183.1"/>
    <property type="molecule type" value="Genomic_DNA"/>
</dbReference>
<comment type="caution">
    <text evidence="2">The sequence shown here is derived from an EMBL/GenBank/DDBJ whole genome shotgun (WGS) entry which is preliminary data.</text>
</comment>
<gene>
    <name evidence="2" type="ORF">AFUS01_LOCUS39058</name>
</gene>
<evidence type="ECO:0000256" key="1">
    <source>
        <dbReference type="SAM" id="MobiDB-lite"/>
    </source>
</evidence>
<dbReference type="Proteomes" id="UP000708208">
    <property type="component" value="Unassembled WGS sequence"/>
</dbReference>
<sequence>MESFRERAGSCHNLVCTICGQLVAKSNTVKFAASSYVDRQGEVLPMDVFHKERICTKCHRYARKHRAVPQVDVVSNIVEDSHQEEEEGEDVRSDGSIGFRSRQTSVGSEHGVVGGERSHHPHNRSREGSADSLEDLVDVVVAVAGPSRAGCSNRRRSSRHADNSSSVSSDGGFMVDSVTIPVSSSGAGFGEQGGDNNNDDTPDDDSGQELQESARFCRPVIRPDVPKAVSQEILTYMYYNDGDEQHVLRRRPNILHHPDIWRGQFVVTNEPLGIDGDDDHDPVISPASTVTLPKVSLPVRICVHPIHEKLDMEGADIVRCFPSVPKSGRDAHMYAQTGV</sequence>
<proteinExistence type="predicted"/>
<feature type="compositionally biased region" description="Acidic residues" evidence="1">
    <location>
        <begin position="197"/>
        <end position="207"/>
    </location>
</feature>
<accession>A0A8J2PGR0</accession>
<name>A0A8J2PGR0_9HEXA</name>
<feature type="region of interest" description="Disordered" evidence="1">
    <location>
        <begin position="148"/>
        <end position="210"/>
    </location>
</feature>
<dbReference type="AlphaFoldDB" id="A0A8J2PGR0"/>
<organism evidence="2 3">
    <name type="scientific">Allacma fusca</name>
    <dbReference type="NCBI Taxonomy" id="39272"/>
    <lineage>
        <taxon>Eukaryota</taxon>
        <taxon>Metazoa</taxon>
        <taxon>Ecdysozoa</taxon>
        <taxon>Arthropoda</taxon>
        <taxon>Hexapoda</taxon>
        <taxon>Collembola</taxon>
        <taxon>Symphypleona</taxon>
        <taxon>Sminthuridae</taxon>
        <taxon>Allacma</taxon>
    </lineage>
</organism>
<keyword evidence="3" id="KW-1185">Reference proteome</keyword>
<feature type="region of interest" description="Disordered" evidence="1">
    <location>
        <begin position="79"/>
        <end position="132"/>
    </location>
</feature>
<evidence type="ECO:0000313" key="3">
    <source>
        <dbReference type="Proteomes" id="UP000708208"/>
    </source>
</evidence>